<dbReference type="EC" id="2.-.-.-" evidence="5"/>
<comment type="similarity">
    <text evidence="3">Belongs to the acetyltransferase family. RimJ subfamily.</text>
</comment>
<evidence type="ECO:0000313" key="5">
    <source>
        <dbReference type="EMBL" id="XCJ78372.1"/>
    </source>
</evidence>
<dbReference type="InterPro" id="IPR016181">
    <property type="entry name" value="Acyl_CoA_acyltransferase"/>
</dbReference>
<dbReference type="SUPFAM" id="SSF55729">
    <property type="entry name" value="Acyl-CoA N-acyltransferases (Nat)"/>
    <property type="match status" value="1"/>
</dbReference>
<name>A0AB74U565_9GAMM</name>
<reference evidence="5" key="1">
    <citation type="submission" date="2024-06" db="EMBL/GenBank/DDBJ databases">
        <title>Complete genome of Salinicola endophyticus HNIBRBA4755.</title>
        <authorList>
            <person name="Shin S.Y."/>
            <person name="Kang H."/>
            <person name="Song J."/>
        </authorList>
    </citation>
    <scope>NUCLEOTIDE SEQUENCE</scope>
    <source>
        <strain evidence="5">HNIBRBA4755</strain>
    </source>
</reference>
<feature type="domain" description="N-acetyltransferase" evidence="4">
    <location>
        <begin position="14"/>
        <end position="164"/>
    </location>
</feature>
<evidence type="ECO:0000256" key="1">
    <source>
        <dbReference type="ARBA" id="ARBA00022679"/>
    </source>
</evidence>
<evidence type="ECO:0000256" key="2">
    <source>
        <dbReference type="ARBA" id="ARBA00023315"/>
    </source>
</evidence>
<evidence type="ECO:0000259" key="4">
    <source>
        <dbReference type="PROSITE" id="PS51186"/>
    </source>
</evidence>
<dbReference type="AlphaFoldDB" id="A0AB74U565"/>
<protein>
    <submittedName>
        <fullName evidence="5">GNAT family protein</fullName>
        <ecNumber evidence="5">2.-.-.-</ecNumber>
    </submittedName>
</protein>
<dbReference type="RefSeq" id="WP_353979374.1">
    <property type="nucleotide sequence ID" value="NZ_CP159578.1"/>
</dbReference>
<dbReference type="PROSITE" id="PS51186">
    <property type="entry name" value="GNAT"/>
    <property type="match status" value="1"/>
</dbReference>
<organism evidence="5">
    <name type="scientific">Salinicola endophyticus</name>
    <dbReference type="NCBI Taxonomy" id="1949083"/>
    <lineage>
        <taxon>Bacteria</taxon>
        <taxon>Pseudomonadati</taxon>
        <taxon>Pseudomonadota</taxon>
        <taxon>Gammaproteobacteria</taxon>
        <taxon>Oceanospirillales</taxon>
        <taxon>Halomonadaceae</taxon>
        <taxon>Salinicola</taxon>
    </lineage>
</organism>
<proteinExistence type="inferred from homology"/>
<dbReference type="PANTHER" id="PTHR43792:SF8">
    <property type="entry name" value="[RIBOSOMAL PROTEIN US5]-ALANINE N-ACETYLTRANSFERASE"/>
    <property type="match status" value="1"/>
</dbReference>
<dbReference type="Pfam" id="PF13302">
    <property type="entry name" value="Acetyltransf_3"/>
    <property type="match status" value="1"/>
</dbReference>
<keyword evidence="2" id="KW-0012">Acyltransferase</keyword>
<dbReference type="Gene3D" id="3.40.630.30">
    <property type="match status" value="1"/>
</dbReference>
<dbReference type="GO" id="GO:0005737">
    <property type="term" value="C:cytoplasm"/>
    <property type="evidence" value="ECO:0007669"/>
    <property type="project" value="TreeGrafter"/>
</dbReference>
<accession>A0AB74U565</accession>
<gene>
    <name evidence="5" type="ORF">ABV408_13125</name>
</gene>
<dbReference type="EMBL" id="CP159578">
    <property type="protein sequence ID" value="XCJ78372.1"/>
    <property type="molecule type" value="Genomic_DNA"/>
</dbReference>
<sequence>MTLTLVHPTQAHQSAFLAAVRHSQPLLGGWVFPPETPQAYADFLSRYAAETHVSYLAIAPDGSLIGCINLNEIVRGALQSAYLGYYGFAPHQGRGWMKQALGEVITRAFDRHGLHRLEANIQPANRRSIGLVQSLGFRREGFSPRYLRLDGEWRDHERYAITAEEWGV</sequence>
<dbReference type="InterPro" id="IPR051531">
    <property type="entry name" value="N-acetyltransferase"/>
</dbReference>
<keyword evidence="1 5" id="KW-0808">Transferase</keyword>
<evidence type="ECO:0000256" key="3">
    <source>
        <dbReference type="ARBA" id="ARBA00038502"/>
    </source>
</evidence>
<dbReference type="InterPro" id="IPR000182">
    <property type="entry name" value="GNAT_dom"/>
</dbReference>
<dbReference type="GO" id="GO:0008999">
    <property type="term" value="F:protein-N-terminal-alanine acetyltransferase activity"/>
    <property type="evidence" value="ECO:0007669"/>
    <property type="project" value="TreeGrafter"/>
</dbReference>
<dbReference type="PANTHER" id="PTHR43792">
    <property type="entry name" value="GNAT FAMILY, PUTATIVE (AFU_ORTHOLOGUE AFUA_3G00765)-RELATED-RELATED"/>
    <property type="match status" value="1"/>
</dbReference>